<feature type="region of interest" description="Disordered" evidence="1">
    <location>
        <begin position="1"/>
        <end position="22"/>
    </location>
</feature>
<proteinExistence type="predicted"/>
<name>A0A8J4PPX0_9MYCE</name>
<dbReference type="InterPro" id="IPR040430">
    <property type="entry name" value="CudA-like"/>
</dbReference>
<dbReference type="OrthoDB" id="19587at2759"/>
<evidence type="ECO:0000313" key="3">
    <source>
        <dbReference type="Proteomes" id="UP000695562"/>
    </source>
</evidence>
<comment type="caution">
    <text evidence="2">The sequence shown here is derived from an EMBL/GenBank/DDBJ whole genome shotgun (WGS) entry which is preliminary data.</text>
</comment>
<feature type="region of interest" description="Disordered" evidence="1">
    <location>
        <begin position="211"/>
        <end position="230"/>
    </location>
</feature>
<dbReference type="Proteomes" id="UP000695562">
    <property type="component" value="Unassembled WGS sequence"/>
</dbReference>
<dbReference type="AlphaFoldDB" id="A0A8J4PPX0"/>
<feature type="compositionally biased region" description="Polar residues" evidence="1">
    <location>
        <begin position="211"/>
        <end position="222"/>
    </location>
</feature>
<protein>
    <recommendedName>
        <fullName evidence="4">Transcriptional regulator</fullName>
    </recommendedName>
</protein>
<gene>
    <name evidence="2" type="ORF">CYY_006906</name>
</gene>
<dbReference type="PANTHER" id="PTHR38092:SF6">
    <property type="entry name" value="C2 NT-TYPE DOMAIN-CONTAINING PROTEIN"/>
    <property type="match status" value="1"/>
</dbReference>
<keyword evidence="3" id="KW-1185">Reference proteome</keyword>
<sequence length="407" mass="45538">MGHNQNFNNNCSTPSQSSSNNKTKISPYLQVCEQECISTENIILNNRNCNLHIVVKNTSFVLKIKTNDMSQVNFAACNVKAGLYYASDPLKEVSFIQNPPITYVGSACNNGEVFSIDTKISILSSQHQGNLFYIMVTCVPENNKTQVHTVLSFPIRVVSKVDHIKKDPNGVCEKKQTFIDILTERLNVLENYHVSQSQLITNLLKQKKKGSTSMAHGSSDPNEYSEPELLPGTSSSALSGAFSVSPPSSPFSISGSGSTSNKKQKASSQSKNKNTAERFLECFNRVIKVYKDEGYDKKAPELSDFLETFTEDEKYILVDLLDSFTFDESSQKKQLQQQQSQQQYNGAEQIDDFYGINSTGIQEENCTCESCPYRQQAEQFNLMLSPVMKFQSPMIKSMTPFSTSQFL</sequence>
<dbReference type="PANTHER" id="PTHR38092">
    <property type="entry name" value="REGULATOR CUDA, PUTATIVE-RELATED"/>
    <property type="match status" value="1"/>
</dbReference>
<dbReference type="EMBL" id="AJWJ01000339">
    <property type="protein sequence ID" value="KAF2071778.1"/>
    <property type="molecule type" value="Genomic_DNA"/>
</dbReference>
<evidence type="ECO:0000313" key="2">
    <source>
        <dbReference type="EMBL" id="KAF2071778.1"/>
    </source>
</evidence>
<evidence type="ECO:0000256" key="1">
    <source>
        <dbReference type="SAM" id="MobiDB-lite"/>
    </source>
</evidence>
<evidence type="ECO:0008006" key="4">
    <source>
        <dbReference type="Google" id="ProtNLM"/>
    </source>
</evidence>
<reference evidence="2" key="1">
    <citation type="submission" date="2020-01" db="EMBL/GenBank/DDBJ databases">
        <title>Development of genomics and gene disruption for Polysphondylium violaceum indicates a role for the polyketide synthase stlB in stalk morphogenesis.</title>
        <authorList>
            <person name="Narita B."/>
            <person name="Kawabe Y."/>
            <person name="Kin K."/>
            <person name="Saito T."/>
            <person name="Gibbs R."/>
            <person name="Kuspa A."/>
            <person name="Muzny D."/>
            <person name="Queller D."/>
            <person name="Richards S."/>
            <person name="Strassman J."/>
            <person name="Sucgang R."/>
            <person name="Worley K."/>
            <person name="Schaap P."/>
        </authorList>
    </citation>
    <scope>NUCLEOTIDE SEQUENCE</scope>
    <source>
        <strain evidence="2">QSvi11</strain>
    </source>
</reference>
<accession>A0A8J4PPX0</accession>
<feature type="region of interest" description="Disordered" evidence="1">
    <location>
        <begin position="249"/>
        <end position="273"/>
    </location>
</feature>
<organism evidence="2 3">
    <name type="scientific">Polysphondylium violaceum</name>
    <dbReference type="NCBI Taxonomy" id="133409"/>
    <lineage>
        <taxon>Eukaryota</taxon>
        <taxon>Amoebozoa</taxon>
        <taxon>Evosea</taxon>
        <taxon>Eumycetozoa</taxon>
        <taxon>Dictyostelia</taxon>
        <taxon>Dictyosteliales</taxon>
        <taxon>Dictyosteliaceae</taxon>
        <taxon>Polysphondylium</taxon>
    </lineage>
</organism>